<dbReference type="Proteomes" id="UP000245535">
    <property type="component" value="Unassembled WGS sequence"/>
</dbReference>
<name>A0A315Z6P2_SEDFL</name>
<comment type="caution">
    <text evidence="3">The sequence shown here is derived from an EMBL/GenBank/DDBJ whole genome shotgun (WGS) entry which is preliminary data.</text>
</comment>
<reference evidence="3 4" key="1">
    <citation type="submission" date="2018-03" db="EMBL/GenBank/DDBJ databases">
        <title>Genomic Encyclopedia of Archaeal and Bacterial Type Strains, Phase II (KMG-II): from individual species to whole genera.</title>
        <authorList>
            <person name="Goeker M."/>
        </authorList>
    </citation>
    <scope>NUCLEOTIDE SEQUENCE [LARGE SCALE GENOMIC DNA]</scope>
    <source>
        <strain evidence="3 4">DSM 28229</strain>
    </source>
</reference>
<dbReference type="Pfam" id="PF04397">
    <property type="entry name" value="LytTR"/>
    <property type="match status" value="1"/>
</dbReference>
<dbReference type="PANTHER" id="PTHR37299">
    <property type="entry name" value="TRANSCRIPTIONAL REGULATOR-RELATED"/>
    <property type="match status" value="1"/>
</dbReference>
<dbReference type="RefSeq" id="WP_109620440.1">
    <property type="nucleotide sequence ID" value="NZ_QGDO01000005.1"/>
</dbReference>
<feature type="transmembrane region" description="Helical" evidence="1">
    <location>
        <begin position="125"/>
        <end position="143"/>
    </location>
</feature>
<dbReference type="InterPro" id="IPR046947">
    <property type="entry name" value="LytR-like"/>
</dbReference>
<dbReference type="GO" id="GO:0000156">
    <property type="term" value="F:phosphorelay response regulator activity"/>
    <property type="evidence" value="ECO:0007669"/>
    <property type="project" value="InterPro"/>
</dbReference>
<dbReference type="PANTHER" id="PTHR37299:SF1">
    <property type="entry name" value="STAGE 0 SPORULATION PROTEIN A HOMOLOG"/>
    <property type="match status" value="1"/>
</dbReference>
<dbReference type="SMART" id="SM00850">
    <property type="entry name" value="LytTR"/>
    <property type="match status" value="1"/>
</dbReference>
<protein>
    <submittedName>
        <fullName evidence="3">LytTR family transcriptional regulator</fullName>
    </submittedName>
</protein>
<dbReference type="Gene3D" id="2.40.50.1020">
    <property type="entry name" value="LytTr DNA-binding domain"/>
    <property type="match status" value="1"/>
</dbReference>
<evidence type="ECO:0000313" key="3">
    <source>
        <dbReference type="EMBL" id="PWJ40057.1"/>
    </source>
</evidence>
<sequence length="284" mass="32528">MSSNIFEILSYTVGKPWNKKSLTKMAWGTAVFVSLFLILFMPFGIRDLNMPFSKIIVLLGYGMITGGVLHLSGSIINIISDIFPFKLWQVLVATFIQMGLIALANSFYSISIGLFENNLSTVLEFIYYTYLVGVFPTLFITLFRHKKALSHKYDATQLDNQSSENYLTLIGQNQDDQITLKTEDFLFMQSSDNYTTLFYLENQEVRKAVLRGSLTYFQNQIEAEHIARCHRSYIVNFQKVILWEGNSGGGKITLSNYTEVIPVSRNYAQKWNSILKKRLPNIPK</sequence>
<evidence type="ECO:0000313" key="4">
    <source>
        <dbReference type="Proteomes" id="UP000245535"/>
    </source>
</evidence>
<keyword evidence="1" id="KW-1133">Transmembrane helix</keyword>
<evidence type="ECO:0000259" key="2">
    <source>
        <dbReference type="PROSITE" id="PS50930"/>
    </source>
</evidence>
<dbReference type="AlphaFoldDB" id="A0A315Z6P2"/>
<dbReference type="OrthoDB" id="1118393at2"/>
<keyword evidence="4" id="KW-1185">Reference proteome</keyword>
<proteinExistence type="predicted"/>
<keyword evidence="1" id="KW-0812">Transmembrane</keyword>
<keyword evidence="1" id="KW-0472">Membrane</keyword>
<dbReference type="EMBL" id="QGDO01000005">
    <property type="protein sequence ID" value="PWJ40057.1"/>
    <property type="molecule type" value="Genomic_DNA"/>
</dbReference>
<evidence type="ECO:0000256" key="1">
    <source>
        <dbReference type="SAM" id="Phobius"/>
    </source>
</evidence>
<dbReference type="InterPro" id="IPR007492">
    <property type="entry name" value="LytTR_DNA-bd_dom"/>
</dbReference>
<dbReference type="GO" id="GO:0003677">
    <property type="term" value="F:DNA binding"/>
    <property type="evidence" value="ECO:0007669"/>
    <property type="project" value="InterPro"/>
</dbReference>
<feature type="transmembrane region" description="Helical" evidence="1">
    <location>
        <begin position="90"/>
        <end position="113"/>
    </location>
</feature>
<feature type="domain" description="HTH LytTR-type" evidence="2">
    <location>
        <begin position="169"/>
        <end position="277"/>
    </location>
</feature>
<organism evidence="3 4">
    <name type="scientific">Sediminitomix flava</name>
    <dbReference type="NCBI Taxonomy" id="379075"/>
    <lineage>
        <taxon>Bacteria</taxon>
        <taxon>Pseudomonadati</taxon>
        <taxon>Bacteroidota</taxon>
        <taxon>Cytophagia</taxon>
        <taxon>Cytophagales</taxon>
        <taxon>Flammeovirgaceae</taxon>
        <taxon>Sediminitomix</taxon>
    </lineage>
</organism>
<feature type="transmembrane region" description="Helical" evidence="1">
    <location>
        <begin position="55"/>
        <end position="78"/>
    </location>
</feature>
<dbReference type="PROSITE" id="PS50930">
    <property type="entry name" value="HTH_LYTTR"/>
    <property type="match status" value="1"/>
</dbReference>
<gene>
    <name evidence="3" type="ORF">BC781_105120</name>
</gene>
<feature type="transmembrane region" description="Helical" evidence="1">
    <location>
        <begin position="25"/>
        <end position="43"/>
    </location>
</feature>
<accession>A0A315Z6P2</accession>